<evidence type="ECO:0000256" key="1">
    <source>
        <dbReference type="SAM" id="MobiDB-lite"/>
    </source>
</evidence>
<feature type="compositionally biased region" description="Low complexity" evidence="1">
    <location>
        <begin position="128"/>
        <end position="137"/>
    </location>
</feature>
<feature type="compositionally biased region" description="Low complexity" evidence="1">
    <location>
        <begin position="236"/>
        <end position="247"/>
    </location>
</feature>
<evidence type="ECO:0000256" key="2">
    <source>
        <dbReference type="SAM" id="SignalP"/>
    </source>
</evidence>
<accession>A0ABQ8MJU7</accession>
<proteinExistence type="predicted"/>
<feature type="region of interest" description="Disordered" evidence="1">
    <location>
        <begin position="48"/>
        <end position="188"/>
    </location>
</feature>
<sequence>MQDTMGRNAAFLLFWGILNSYFPPDCCQTDSTYNPSSSPNLYMTVSQSTATPTMEPPNNTYGISSTGSAKTASLDTSETSETSTHTLSHMDDPITTTGFNSQDDTDQTSDSNISSSWTTGTLTDTQNPEPTTETSTSRSVIEQTTFSESTTTACTTTPDSSSAILTKTSEPNRSITQSTTESYPTIHRSQTPVTVFRASTSITTPTLGTVSRQAVTPDSKSTSMNSPSMFPITQENQQTTTNTSLNQFSPPSPLTAIRNDSQPVTTPLAYEHGGSTWGISAQTALNRSDSEGITDTWSNNITSIAAGLKNPPLSNNTSREGNADNSVKSVKSTIVFVFSTPKAPVFKTITFNHPLVNQVTVINTVSGP</sequence>
<organism evidence="3 4">
    <name type="scientific">Labeo rohita</name>
    <name type="common">Indian major carp</name>
    <name type="synonym">Cyprinus rohita</name>
    <dbReference type="NCBI Taxonomy" id="84645"/>
    <lineage>
        <taxon>Eukaryota</taxon>
        <taxon>Metazoa</taxon>
        <taxon>Chordata</taxon>
        <taxon>Craniata</taxon>
        <taxon>Vertebrata</taxon>
        <taxon>Euteleostomi</taxon>
        <taxon>Actinopterygii</taxon>
        <taxon>Neopterygii</taxon>
        <taxon>Teleostei</taxon>
        <taxon>Ostariophysi</taxon>
        <taxon>Cypriniformes</taxon>
        <taxon>Cyprinidae</taxon>
        <taxon>Labeoninae</taxon>
        <taxon>Labeonini</taxon>
        <taxon>Labeo</taxon>
    </lineage>
</organism>
<evidence type="ECO:0000313" key="4">
    <source>
        <dbReference type="Proteomes" id="UP000830375"/>
    </source>
</evidence>
<feature type="compositionally biased region" description="Polar residues" evidence="1">
    <location>
        <begin position="48"/>
        <end position="71"/>
    </location>
</feature>
<feature type="region of interest" description="Disordered" evidence="1">
    <location>
        <begin position="236"/>
        <end position="260"/>
    </location>
</feature>
<feature type="compositionally biased region" description="Polar residues" evidence="1">
    <location>
        <begin position="163"/>
        <end position="188"/>
    </location>
</feature>
<feature type="compositionally biased region" description="Low complexity" evidence="1">
    <location>
        <begin position="108"/>
        <end position="119"/>
    </location>
</feature>
<dbReference type="EMBL" id="JACTAM010000007">
    <property type="protein sequence ID" value="KAI2663125.1"/>
    <property type="molecule type" value="Genomic_DNA"/>
</dbReference>
<evidence type="ECO:0000313" key="3">
    <source>
        <dbReference type="EMBL" id="KAI2663125.1"/>
    </source>
</evidence>
<comment type="caution">
    <text evidence="3">The sequence shown here is derived from an EMBL/GenBank/DDBJ whole genome shotgun (WGS) entry which is preliminary data.</text>
</comment>
<gene>
    <name evidence="3" type="ORF">H4Q32_028168</name>
</gene>
<evidence type="ECO:0008006" key="5">
    <source>
        <dbReference type="Google" id="ProtNLM"/>
    </source>
</evidence>
<dbReference type="Proteomes" id="UP000830375">
    <property type="component" value="Unassembled WGS sequence"/>
</dbReference>
<protein>
    <recommendedName>
        <fullName evidence="5">Mucin-5AC-like</fullName>
    </recommendedName>
</protein>
<reference evidence="3 4" key="1">
    <citation type="submission" date="2022-01" db="EMBL/GenBank/DDBJ databases">
        <title>A high-quality chromosome-level genome assembly of rohu carp, Labeo rohita.</title>
        <authorList>
            <person name="Arick M.A. II"/>
            <person name="Hsu C.-Y."/>
            <person name="Magbanua Z."/>
            <person name="Pechanova O."/>
            <person name="Grover C."/>
            <person name="Miller E."/>
            <person name="Thrash A."/>
            <person name="Ezzel L."/>
            <person name="Alam S."/>
            <person name="Benzie J."/>
            <person name="Hamilton M."/>
            <person name="Karsi A."/>
            <person name="Lawrence M.L."/>
            <person name="Peterson D.G."/>
        </authorList>
    </citation>
    <scope>NUCLEOTIDE SEQUENCE [LARGE SCALE GENOMIC DNA]</scope>
    <source>
        <strain evidence="4">BAU-BD-2019</strain>
        <tissue evidence="3">Blood</tissue>
    </source>
</reference>
<feature type="compositionally biased region" description="Low complexity" evidence="1">
    <location>
        <begin position="144"/>
        <end position="162"/>
    </location>
</feature>
<name>A0ABQ8MJU7_LABRO</name>
<keyword evidence="2" id="KW-0732">Signal</keyword>
<keyword evidence="4" id="KW-1185">Reference proteome</keyword>
<feature type="chain" id="PRO_5047047984" description="Mucin-5AC-like" evidence="2">
    <location>
        <begin position="28"/>
        <end position="368"/>
    </location>
</feature>
<feature type="signal peptide" evidence="2">
    <location>
        <begin position="1"/>
        <end position="27"/>
    </location>
</feature>
<feature type="compositionally biased region" description="Low complexity" evidence="1">
    <location>
        <begin position="73"/>
        <end position="87"/>
    </location>
</feature>